<organism evidence="1 2">
    <name type="scientific">Anthostomella pinea</name>
    <dbReference type="NCBI Taxonomy" id="933095"/>
    <lineage>
        <taxon>Eukaryota</taxon>
        <taxon>Fungi</taxon>
        <taxon>Dikarya</taxon>
        <taxon>Ascomycota</taxon>
        <taxon>Pezizomycotina</taxon>
        <taxon>Sordariomycetes</taxon>
        <taxon>Xylariomycetidae</taxon>
        <taxon>Xylariales</taxon>
        <taxon>Xylariaceae</taxon>
        <taxon>Anthostomella</taxon>
    </lineage>
</organism>
<protein>
    <submittedName>
        <fullName evidence="1">Uu.00g093470.m01.CDS01</fullName>
    </submittedName>
</protein>
<gene>
    <name evidence="1" type="ORF">KHLLAP_LOCUS8629</name>
</gene>
<evidence type="ECO:0000313" key="1">
    <source>
        <dbReference type="EMBL" id="CAJ2508161.1"/>
    </source>
</evidence>
<name>A0AAI8YKG0_9PEZI</name>
<dbReference type="Proteomes" id="UP001295740">
    <property type="component" value="Unassembled WGS sequence"/>
</dbReference>
<keyword evidence="2" id="KW-1185">Reference proteome</keyword>
<sequence>MSAGQRADPARLLQDLRPGQHRRGVHRRPAGGRRLVRVAPYAEGNAFWKLAILPCYVLACELVYHRIGVEMARHGKGVIDWEVEQDVVLLVGISLGHPVIEREASLTSQLQAICKAGVETQKDGTPLDEPLLRWEKPAKRGPRDFLKPHEKPFRKGVAQWQKKISSLVMTLTTRNTNPRPRLSLCGLTRLLWFTSTVFGIWPRRGEQMIVYVPPSVLKQVRAMREDDHFVVIDDYKTVWDFPNNKHQKENFEVTQPKLFRQFDGWSDDNKWRRRAAYNNAHLSETYNAKWFITYDAVMRNPFGSDKWMYADAGFLDELGPKDEHGQPWGMLLDKYLNENKFARSIGLSQHTGISTGRRHHERLLDRPTTHLAMPSLIANAWFGSSLGLLEFSVRYMKTVEDMSENGFYVGHEEFVISHVFIRYRNLGFSVPFFRQPAELNYVNYYPAKALWSQYGGSSMVAPINDPMSTLFCPKEYN</sequence>
<comment type="caution">
    <text evidence="1">The sequence shown here is derived from an EMBL/GenBank/DDBJ whole genome shotgun (WGS) entry which is preliminary data.</text>
</comment>
<proteinExistence type="predicted"/>
<dbReference type="EMBL" id="CAUWAG010000010">
    <property type="protein sequence ID" value="CAJ2508161.1"/>
    <property type="molecule type" value="Genomic_DNA"/>
</dbReference>
<reference evidence="1" key="1">
    <citation type="submission" date="2023-10" db="EMBL/GenBank/DDBJ databases">
        <authorList>
            <person name="Hackl T."/>
        </authorList>
    </citation>
    <scope>NUCLEOTIDE SEQUENCE</scope>
</reference>
<evidence type="ECO:0000313" key="2">
    <source>
        <dbReference type="Proteomes" id="UP001295740"/>
    </source>
</evidence>
<accession>A0AAI8YKG0</accession>
<dbReference type="AlphaFoldDB" id="A0AAI8YKG0"/>